<keyword evidence="2" id="KW-0694">RNA-binding</keyword>
<organism evidence="6">
    <name type="scientific">Odontella aurita</name>
    <dbReference type="NCBI Taxonomy" id="265563"/>
    <lineage>
        <taxon>Eukaryota</taxon>
        <taxon>Sar</taxon>
        <taxon>Stramenopiles</taxon>
        <taxon>Ochrophyta</taxon>
        <taxon>Bacillariophyta</taxon>
        <taxon>Mediophyceae</taxon>
        <taxon>Biddulphiophycidae</taxon>
        <taxon>Eupodiscales</taxon>
        <taxon>Odontellaceae</taxon>
        <taxon>Odontella</taxon>
    </lineage>
</organism>
<evidence type="ECO:0000256" key="1">
    <source>
        <dbReference type="ARBA" id="ARBA00004123"/>
    </source>
</evidence>
<feature type="compositionally biased region" description="Basic and acidic residues" evidence="4">
    <location>
        <begin position="167"/>
        <end position="176"/>
    </location>
</feature>
<feature type="region of interest" description="Disordered" evidence="4">
    <location>
        <begin position="153"/>
        <end position="246"/>
    </location>
</feature>
<evidence type="ECO:0000256" key="4">
    <source>
        <dbReference type="SAM" id="MobiDB-lite"/>
    </source>
</evidence>
<comment type="subcellular location">
    <subcellularLocation>
        <location evidence="1">Nucleus</location>
    </subcellularLocation>
</comment>
<reference evidence="6" key="1">
    <citation type="submission" date="2021-01" db="EMBL/GenBank/DDBJ databases">
        <authorList>
            <person name="Corre E."/>
            <person name="Pelletier E."/>
            <person name="Niang G."/>
            <person name="Scheremetjew M."/>
            <person name="Finn R."/>
            <person name="Kale V."/>
            <person name="Holt S."/>
            <person name="Cochrane G."/>
            <person name="Meng A."/>
            <person name="Brown T."/>
            <person name="Cohen L."/>
        </authorList>
    </citation>
    <scope>NUCLEOTIDE SEQUENCE</scope>
    <source>
        <strain evidence="6">Isolate 1302-5</strain>
    </source>
</reference>
<feature type="region of interest" description="Disordered" evidence="4">
    <location>
        <begin position="1"/>
        <end position="133"/>
    </location>
</feature>
<evidence type="ECO:0000256" key="2">
    <source>
        <dbReference type="ARBA" id="ARBA00022884"/>
    </source>
</evidence>
<feature type="compositionally biased region" description="Basic residues" evidence="4">
    <location>
        <begin position="21"/>
        <end position="30"/>
    </location>
</feature>
<feature type="compositionally biased region" description="Basic and acidic residues" evidence="4">
    <location>
        <begin position="31"/>
        <end position="47"/>
    </location>
</feature>
<dbReference type="InterPro" id="IPR000467">
    <property type="entry name" value="G_patch_dom"/>
</dbReference>
<dbReference type="PANTHER" id="PTHR13948:SF3">
    <property type="entry name" value="FI21118P1"/>
    <property type="match status" value="1"/>
</dbReference>
<dbReference type="Pfam" id="PF01585">
    <property type="entry name" value="G-patch"/>
    <property type="match status" value="1"/>
</dbReference>
<proteinExistence type="predicted"/>
<dbReference type="GO" id="GO:0005634">
    <property type="term" value="C:nucleus"/>
    <property type="evidence" value="ECO:0007669"/>
    <property type="project" value="UniProtKB-SubCell"/>
</dbReference>
<dbReference type="GO" id="GO:0003723">
    <property type="term" value="F:RNA binding"/>
    <property type="evidence" value="ECO:0007669"/>
    <property type="project" value="UniProtKB-KW"/>
</dbReference>
<dbReference type="GO" id="GO:0000398">
    <property type="term" value="P:mRNA splicing, via spliceosome"/>
    <property type="evidence" value="ECO:0007669"/>
    <property type="project" value="TreeGrafter"/>
</dbReference>
<dbReference type="Pfam" id="PF23217">
    <property type="entry name" value="DUF7066"/>
    <property type="match status" value="1"/>
</dbReference>
<dbReference type="PANTHER" id="PTHR13948">
    <property type="entry name" value="RNA-BINDING PROTEIN"/>
    <property type="match status" value="1"/>
</dbReference>
<protein>
    <recommendedName>
        <fullName evidence="5">G-patch domain-containing protein</fullName>
    </recommendedName>
</protein>
<evidence type="ECO:0000259" key="5">
    <source>
        <dbReference type="PROSITE" id="PS50174"/>
    </source>
</evidence>
<dbReference type="InterPro" id="IPR055494">
    <property type="entry name" value="DUF7066"/>
</dbReference>
<dbReference type="EMBL" id="HBKQ01035726">
    <property type="protein sequence ID" value="CAE2256793.1"/>
    <property type="molecule type" value="Transcribed_RNA"/>
</dbReference>
<dbReference type="AlphaFoldDB" id="A0A7S4J9T4"/>
<feature type="compositionally biased region" description="Basic and acidic residues" evidence="4">
    <location>
        <begin position="62"/>
        <end position="97"/>
    </location>
</feature>
<name>A0A7S4J9T4_9STRA</name>
<keyword evidence="3" id="KW-0539">Nucleus</keyword>
<feature type="compositionally biased region" description="Basic and acidic residues" evidence="4">
    <location>
        <begin position="287"/>
        <end position="297"/>
    </location>
</feature>
<sequence length="318" mass="33277">MVPTAQSGAKSEKKKFAISLKSKKLGKSSRKSFDGSGKEGGGDGKESDDQEEPAVLALPAKVVREHEADMEKWSARGREICDEASDRAGVDGPKKGDVPAPHGNDAGKSSHLAASTSKPLPDPNKVAKTPDGKPICLLCRRKFPSLEKLRQHERVSALHKQNLAKKKAAEAAEKKNAVPAPPSADYRDRAKERRALFGPDAAPASAGGGEANEEPPAALGPSLDKARAVHGTEAVAPQESLGESNIGNKMLQKLGWKTGGALGRKMDSSVSADGSNGAAGGGVQAKDTLRADWERIESMAGAHGRNGQRGEGLRSAHQ</sequence>
<feature type="domain" description="G-patch" evidence="5">
    <location>
        <begin position="243"/>
        <end position="274"/>
    </location>
</feature>
<feature type="compositionally biased region" description="Basic and acidic residues" evidence="4">
    <location>
        <begin position="185"/>
        <end position="195"/>
    </location>
</feature>
<evidence type="ECO:0000256" key="3">
    <source>
        <dbReference type="ARBA" id="ARBA00023242"/>
    </source>
</evidence>
<accession>A0A7S4J9T4</accession>
<evidence type="ECO:0000313" key="6">
    <source>
        <dbReference type="EMBL" id="CAE2256793.1"/>
    </source>
</evidence>
<feature type="region of interest" description="Disordered" evidence="4">
    <location>
        <begin position="266"/>
        <end position="318"/>
    </location>
</feature>
<gene>
    <name evidence="6" type="ORF">OAUR00152_LOCUS24544</name>
</gene>
<dbReference type="PROSITE" id="PS50174">
    <property type="entry name" value="G_PATCH"/>
    <property type="match status" value="1"/>
</dbReference>